<name>A0A6A6SQL7_9PLEO</name>
<dbReference type="Proteomes" id="UP000799324">
    <property type="component" value="Unassembled WGS sequence"/>
</dbReference>
<organism evidence="2 3">
    <name type="scientific">Lophiostoma macrostomum CBS 122681</name>
    <dbReference type="NCBI Taxonomy" id="1314788"/>
    <lineage>
        <taxon>Eukaryota</taxon>
        <taxon>Fungi</taxon>
        <taxon>Dikarya</taxon>
        <taxon>Ascomycota</taxon>
        <taxon>Pezizomycotina</taxon>
        <taxon>Dothideomycetes</taxon>
        <taxon>Pleosporomycetidae</taxon>
        <taxon>Pleosporales</taxon>
        <taxon>Lophiostomataceae</taxon>
        <taxon>Lophiostoma</taxon>
    </lineage>
</organism>
<proteinExistence type="predicted"/>
<evidence type="ECO:0000313" key="3">
    <source>
        <dbReference type="Proteomes" id="UP000799324"/>
    </source>
</evidence>
<feature type="region of interest" description="Disordered" evidence="1">
    <location>
        <begin position="31"/>
        <end position="80"/>
    </location>
</feature>
<feature type="compositionally biased region" description="Low complexity" evidence="1">
    <location>
        <begin position="33"/>
        <end position="51"/>
    </location>
</feature>
<dbReference type="EMBL" id="MU004527">
    <property type="protein sequence ID" value="KAF2648668.1"/>
    <property type="molecule type" value="Genomic_DNA"/>
</dbReference>
<evidence type="ECO:0000256" key="1">
    <source>
        <dbReference type="SAM" id="MobiDB-lite"/>
    </source>
</evidence>
<evidence type="ECO:0000313" key="2">
    <source>
        <dbReference type="EMBL" id="KAF2648668.1"/>
    </source>
</evidence>
<protein>
    <submittedName>
        <fullName evidence="2">Uncharacterized protein</fullName>
    </submittedName>
</protein>
<reference evidence="2" key="1">
    <citation type="journal article" date="2020" name="Stud. Mycol.">
        <title>101 Dothideomycetes genomes: a test case for predicting lifestyles and emergence of pathogens.</title>
        <authorList>
            <person name="Haridas S."/>
            <person name="Albert R."/>
            <person name="Binder M."/>
            <person name="Bloem J."/>
            <person name="Labutti K."/>
            <person name="Salamov A."/>
            <person name="Andreopoulos B."/>
            <person name="Baker S."/>
            <person name="Barry K."/>
            <person name="Bills G."/>
            <person name="Bluhm B."/>
            <person name="Cannon C."/>
            <person name="Castanera R."/>
            <person name="Culley D."/>
            <person name="Daum C."/>
            <person name="Ezra D."/>
            <person name="Gonzalez J."/>
            <person name="Henrissat B."/>
            <person name="Kuo A."/>
            <person name="Liang C."/>
            <person name="Lipzen A."/>
            <person name="Lutzoni F."/>
            <person name="Magnuson J."/>
            <person name="Mondo S."/>
            <person name="Nolan M."/>
            <person name="Ohm R."/>
            <person name="Pangilinan J."/>
            <person name="Park H.-J."/>
            <person name="Ramirez L."/>
            <person name="Alfaro M."/>
            <person name="Sun H."/>
            <person name="Tritt A."/>
            <person name="Yoshinaga Y."/>
            <person name="Zwiers L.-H."/>
            <person name="Turgeon B."/>
            <person name="Goodwin S."/>
            <person name="Spatafora J."/>
            <person name="Crous P."/>
            <person name="Grigoriev I."/>
        </authorList>
    </citation>
    <scope>NUCLEOTIDE SEQUENCE</scope>
    <source>
        <strain evidence="2">CBS 122681</strain>
    </source>
</reference>
<keyword evidence="3" id="KW-1185">Reference proteome</keyword>
<gene>
    <name evidence="2" type="ORF">K491DRAFT_698721</name>
</gene>
<dbReference type="AlphaFoldDB" id="A0A6A6SQL7"/>
<feature type="region of interest" description="Disordered" evidence="1">
    <location>
        <begin position="262"/>
        <end position="286"/>
    </location>
</feature>
<accession>A0A6A6SQL7</accession>
<sequence>MSLVTYHTNGNTQLYTVDTVDLSVPLPPPVLPTPTFTSTSTHLPNSTSEEPPASPPQPNTTPSTFDWTQLPHPLPPPPGPWPSLPFPAQCFLYGYHAHNALAREVERQLSLEPSTRTRASRLLVGVMNDGSVQGRDSMDVRLEMLRDMEMGAEYASEQGVGMRGAVMGVDGSFGGGGEGGVMARDVVRGMGSGIGDAMAGSAAGGAYHNGVGVEHDYETEALLAQMENKAYFPERIGEWKAERDAVRESTVQAGGFGGQEESAAAGLERRYGRVEQSNEQSGHDALEGFAKTVVKVSKRRGEGDDEMNLGCGLKFWKGRRKH</sequence>